<comment type="caution">
    <text evidence="2">The sequence shown here is derived from an EMBL/GenBank/DDBJ whole genome shotgun (WGS) entry which is preliminary data.</text>
</comment>
<evidence type="ECO:0000256" key="1">
    <source>
        <dbReference type="SAM" id="MobiDB-lite"/>
    </source>
</evidence>
<dbReference type="AlphaFoldDB" id="A0A432MIY9"/>
<dbReference type="EMBL" id="RYZH01000023">
    <property type="protein sequence ID" value="RUL87321.1"/>
    <property type="molecule type" value="Genomic_DNA"/>
</dbReference>
<gene>
    <name evidence="2" type="ORF">TsocGM_13170</name>
</gene>
<feature type="compositionally biased region" description="Gly residues" evidence="1">
    <location>
        <begin position="121"/>
        <end position="135"/>
    </location>
</feature>
<feature type="compositionally biased region" description="Low complexity" evidence="1">
    <location>
        <begin position="136"/>
        <end position="162"/>
    </location>
</feature>
<dbReference type="InterPro" id="IPR013424">
    <property type="entry name" value="Ice-binding_C"/>
</dbReference>
<organism evidence="2 3">
    <name type="scientific">Tautonia sociabilis</name>
    <dbReference type="NCBI Taxonomy" id="2080755"/>
    <lineage>
        <taxon>Bacteria</taxon>
        <taxon>Pseudomonadati</taxon>
        <taxon>Planctomycetota</taxon>
        <taxon>Planctomycetia</taxon>
        <taxon>Isosphaerales</taxon>
        <taxon>Isosphaeraceae</taxon>
        <taxon>Tautonia</taxon>
    </lineage>
</organism>
<name>A0A432MIY9_9BACT</name>
<keyword evidence="3" id="KW-1185">Reference proteome</keyword>
<reference evidence="2 3" key="2">
    <citation type="submission" date="2019-01" db="EMBL/GenBank/DDBJ databases">
        <title>Tautonia sociabilis, a novel thermotolerant planctomycete of Isosphaeraceae family, isolated from a 4000 m deep subterranean habitat.</title>
        <authorList>
            <person name="Kovaleva O.L."/>
            <person name="Elcheninov A.G."/>
            <person name="Van Heerden E."/>
            <person name="Toshchakov S.V."/>
            <person name="Novikov A."/>
            <person name="Bonch-Osmolovskaya E.A."/>
            <person name="Kublanov I.V."/>
        </authorList>
    </citation>
    <scope>NUCLEOTIDE SEQUENCE [LARGE SCALE GENOMIC DNA]</scope>
    <source>
        <strain evidence="2 3">GM2012</strain>
    </source>
</reference>
<protein>
    <submittedName>
        <fullName evidence="2">PEP-CTERM sorting domain-containing protein</fullName>
    </submittedName>
</protein>
<sequence length="262" mass="26072">MSLSSRFTLALAVVFSTSGRPASAESLGSRFTREDGMNAVRFAGQSWTLPELIDRRAQNPMRFDRSHGRLGSALRLGIDGLQARRALNPRRFDSYHPVLAYLLDDFLPDAPIDGTSSSAGGSAGGSGNLLPGGGSLSSPVDEPATPLPAGGSGPLAPTGPGAQTPSLPSDDSGELGTLPGEDAGSSTIPPPPGNGGAAGGSGSGSNGGNHGGTPVGSDGDPSGSAVPEPPGLILLGIGLAGLLGRAARQRARARSRREPAPG</sequence>
<dbReference type="NCBIfam" id="TIGR02595">
    <property type="entry name" value="PEP_CTERM"/>
    <property type="match status" value="1"/>
</dbReference>
<evidence type="ECO:0000313" key="2">
    <source>
        <dbReference type="EMBL" id="RUL87321.1"/>
    </source>
</evidence>
<accession>A0A432MIY9</accession>
<reference evidence="2 3" key="1">
    <citation type="submission" date="2018-12" db="EMBL/GenBank/DDBJ databases">
        <authorList>
            <person name="Toschakov S.V."/>
        </authorList>
    </citation>
    <scope>NUCLEOTIDE SEQUENCE [LARGE SCALE GENOMIC DNA]</scope>
    <source>
        <strain evidence="2 3">GM2012</strain>
    </source>
</reference>
<feature type="compositionally biased region" description="Gly residues" evidence="1">
    <location>
        <begin position="194"/>
        <end position="214"/>
    </location>
</feature>
<proteinExistence type="predicted"/>
<dbReference type="Proteomes" id="UP000280296">
    <property type="component" value="Unassembled WGS sequence"/>
</dbReference>
<evidence type="ECO:0000313" key="3">
    <source>
        <dbReference type="Proteomes" id="UP000280296"/>
    </source>
</evidence>
<feature type="region of interest" description="Disordered" evidence="1">
    <location>
        <begin position="116"/>
        <end position="232"/>
    </location>
</feature>